<dbReference type="AlphaFoldDB" id="A0A291RDG4"/>
<evidence type="ECO:0000259" key="1">
    <source>
        <dbReference type="Pfam" id="PF02426"/>
    </source>
</evidence>
<dbReference type="KEGG" id="ntp:CRH09_03250"/>
<dbReference type="SUPFAM" id="SSF54909">
    <property type="entry name" value="Dimeric alpha+beta barrel"/>
    <property type="match status" value="1"/>
</dbReference>
<dbReference type="EMBL" id="CP023778">
    <property type="protein sequence ID" value="ATL65377.1"/>
    <property type="molecule type" value="Genomic_DNA"/>
</dbReference>
<dbReference type="InterPro" id="IPR011008">
    <property type="entry name" value="Dimeric_a/b-barrel"/>
</dbReference>
<dbReference type="Pfam" id="PF02426">
    <property type="entry name" value="MIase"/>
    <property type="match status" value="1"/>
</dbReference>
<feature type="domain" description="Muconolactone isomerase" evidence="1">
    <location>
        <begin position="3"/>
        <end position="88"/>
    </location>
</feature>
<evidence type="ECO:0000313" key="2">
    <source>
        <dbReference type="EMBL" id="ATL65377.1"/>
    </source>
</evidence>
<accession>A0A291RDG4</accession>
<dbReference type="GeneID" id="88356451"/>
<keyword evidence="2" id="KW-0413">Isomerase</keyword>
<reference evidence="2 3" key="1">
    <citation type="submission" date="2017-10" db="EMBL/GenBank/DDBJ databases">
        <title>Comparative genomics between pathogenic Norcardia.</title>
        <authorList>
            <person name="Zeng L."/>
        </authorList>
    </citation>
    <scope>NUCLEOTIDE SEQUENCE [LARGE SCALE GENOMIC DNA]</scope>
    <source>
        <strain evidence="2 3">NC_YFY_NT001</strain>
    </source>
</reference>
<sequence length="94" mass="10593">MTEFLVTIDVRGVFALPEGEREDVVRRERAAGRKLLDSGTIRHFWRTPGKPGNVGVWVAPSVDELHEVLRELPIYPYVTMDVVGLEPHSLTVGR</sequence>
<organism evidence="2 3">
    <name type="scientific">Nocardia terpenica</name>
    <dbReference type="NCBI Taxonomy" id="455432"/>
    <lineage>
        <taxon>Bacteria</taxon>
        <taxon>Bacillati</taxon>
        <taxon>Actinomycetota</taxon>
        <taxon>Actinomycetes</taxon>
        <taxon>Mycobacteriales</taxon>
        <taxon>Nocardiaceae</taxon>
        <taxon>Nocardia</taxon>
    </lineage>
</organism>
<dbReference type="Gene3D" id="3.30.70.1060">
    <property type="entry name" value="Dimeric alpha+beta barrel"/>
    <property type="match status" value="1"/>
</dbReference>
<gene>
    <name evidence="2" type="ORF">CRH09_03250</name>
</gene>
<dbReference type="InterPro" id="IPR026029">
    <property type="entry name" value="MLI_dom"/>
</dbReference>
<dbReference type="GO" id="GO:0016853">
    <property type="term" value="F:isomerase activity"/>
    <property type="evidence" value="ECO:0007669"/>
    <property type="project" value="UniProtKB-KW"/>
</dbReference>
<evidence type="ECO:0000313" key="3">
    <source>
        <dbReference type="Proteomes" id="UP000221961"/>
    </source>
</evidence>
<dbReference type="RefSeq" id="WP_098692670.1">
    <property type="nucleotide sequence ID" value="NZ_CP023778.1"/>
</dbReference>
<proteinExistence type="predicted"/>
<name>A0A291RDG4_9NOCA</name>
<dbReference type="Proteomes" id="UP000221961">
    <property type="component" value="Chromosome"/>
</dbReference>
<protein>
    <submittedName>
        <fullName evidence="2">Muconolactone delta-isomerase</fullName>
    </submittedName>
</protein>